<comment type="subcellular location">
    <subcellularLocation>
        <location evidence="5">Cell membrane</location>
        <topology evidence="5">Multi-pass membrane protein</topology>
    </subcellularLocation>
    <subcellularLocation>
        <location evidence="1">Membrane</location>
        <topology evidence="1">Multi-pass membrane protein</topology>
    </subcellularLocation>
</comment>
<feature type="transmembrane region" description="Helical" evidence="5">
    <location>
        <begin position="48"/>
        <end position="67"/>
    </location>
</feature>
<dbReference type="InterPro" id="IPR013525">
    <property type="entry name" value="ABC2_TM"/>
</dbReference>
<feature type="domain" description="ABC transmembrane type-2" evidence="6">
    <location>
        <begin position="46"/>
        <end position="274"/>
    </location>
</feature>
<dbReference type="PANTHER" id="PTHR43229">
    <property type="entry name" value="NODULATION PROTEIN J"/>
    <property type="match status" value="1"/>
</dbReference>
<dbReference type="RefSeq" id="WP_013297652.1">
    <property type="nucleotide sequence ID" value="NC_014410.1"/>
</dbReference>
<dbReference type="HOGENOM" id="CLU_039483_2_3_9"/>
<feature type="transmembrane region" description="Helical" evidence="5">
    <location>
        <begin position="193"/>
        <end position="214"/>
    </location>
</feature>
<evidence type="ECO:0000313" key="7">
    <source>
        <dbReference type="EMBL" id="ADL68684.1"/>
    </source>
</evidence>
<dbReference type="eggNOG" id="COG0842">
    <property type="taxonomic scope" value="Bacteria"/>
</dbReference>
<dbReference type="KEGG" id="ttm:Tthe_1165"/>
<sequence>MKQVNYAKESKDSAKTKSPLKIILDYIFNSFTIAEMEVRKLRHDPTELLTRAVQPVLWLLIFGQAFSRIRAIPTGNVNYQTFMAPGILAQSMMFISIFYGLSIIWDKDQGILQKLIAMPVPRAAFVTGKAFGAGVRAISQVIIILFLSYLLCLNIKWSLLNIIMSIFTIILGAAFFSSLSMALAAIVKSRERFMGIGQVITMPLFFASNAIYPIQIMPHWLQIIAKINPLSYVVELLRGYLINGSISGASFDWLILILATVVIQVISAVLYPHIVT</sequence>
<feature type="transmembrane region" description="Helical" evidence="5">
    <location>
        <begin position="126"/>
        <end position="150"/>
    </location>
</feature>
<dbReference type="STRING" id="580327.Tthe_1165"/>
<keyword evidence="5" id="KW-1003">Cell membrane</keyword>
<keyword evidence="2 5" id="KW-0812">Transmembrane</keyword>
<dbReference type="PANTHER" id="PTHR43229:SF2">
    <property type="entry name" value="NODULATION PROTEIN J"/>
    <property type="match status" value="1"/>
</dbReference>
<keyword evidence="8" id="KW-1185">Reference proteome</keyword>
<keyword evidence="4 5" id="KW-0472">Membrane</keyword>
<gene>
    <name evidence="7" type="ordered locus">Tthe_1165</name>
</gene>
<evidence type="ECO:0000256" key="4">
    <source>
        <dbReference type="ARBA" id="ARBA00023136"/>
    </source>
</evidence>
<dbReference type="PRINTS" id="PR00164">
    <property type="entry name" value="ABC2TRNSPORT"/>
</dbReference>
<evidence type="ECO:0000256" key="5">
    <source>
        <dbReference type="RuleBase" id="RU361157"/>
    </source>
</evidence>
<dbReference type="GO" id="GO:0043190">
    <property type="term" value="C:ATP-binding cassette (ABC) transporter complex"/>
    <property type="evidence" value="ECO:0007669"/>
    <property type="project" value="InterPro"/>
</dbReference>
<proteinExistence type="inferred from homology"/>
<dbReference type="GeneID" id="93864012"/>
<keyword evidence="5" id="KW-0813">Transport</keyword>
<accession>D9TP65</accession>
<feature type="transmembrane region" description="Helical" evidence="5">
    <location>
        <begin position="87"/>
        <end position="105"/>
    </location>
</feature>
<evidence type="ECO:0000313" key="8">
    <source>
        <dbReference type="Proteomes" id="UP000001626"/>
    </source>
</evidence>
<dbReference type="InterPro" id="IPR000412">
    <property type="entry name" value="ABC_2_transport"/>
</dbReference>
<organism evidence="7 8">
    <name type="scientific">Thermoanaerobacterium thermosaccharolyticum (strain ATCC 7956 / DSM 571 / NCIMB 9385 / NCA 3814 / NCTC 13789 / WDCM 00135 / 2032)</name>
    <name type="common">Clostridium thermosaccharolyticum</name>
    <dbReference type="NCBI Taxonomy" id="580327"/>
    <lineage>
        <taxon>Bacteria</taxon>
        <taxon>Bacillati</taxon>
        <taxon>Bacillota</taxon>
        <taxon>Clostridia</taxon>
        <taxon>Thermoanaerobacterales</taxon>
        <taxon>Thermoanaerobacteraceae</taxon>
        <taxon>Thermoanaerobacterium</taxon>
    </lineage>
</organism>
<dbReference type="PIRSF" id="PIRSF006648">
    <property type="entry name" value="DrrB"/>
    <property type="match status" value="1"/>
</dbReference>
<dbReference type="PROSITE" id="PS51012">
    <property type="entry name" value="ABC_TM2"/>
    <property type="match status" value="1"/>
</dbReference>
<dbReference type="Proteomes" id="UP000001626">
    <property type="component" value="Chromosome"/>
</dbReference>
<evidence type="ECO:0000256" key="3">
    <source>
        <dbReference type="ARBA" id="ARBA00022989"/>
    </source>
</evidence>
<evidence type="ECO:0000256" key="2">
    <source>
        <dbReference type="ARBA" id="ARBA00022692"/>
    </source>
</evidence>
<protein>
    <recommendedName>
        <fullName evidence="5">Transport permease protein</fullName>
    </recommendedName>
</protein>
<dbReference type="InterPro" id="IPR047817">
    <property type="entry name" value="ABC2_TM_bact-type"/>
</dbReference>
<evidence type="ECO:0000259" key="6">
    <source>
        <dbReference type="PROSITE" id="PS51012"/>
    </source>
</evidence>
<dbReference type="OrthoDB" id="9788252at2"/>
<dbReference type="InterPro" id="IPR051784">
    <property type="entry name" value="Nod_factor_ABC_transporter"/>
</dbReference>
<comment type="similarity">
    <text evidence="5">Belongs to the ABC-2 integral membrane protein family.</text>
</comment>
<name>D9TP65_THETC</name>
<dbReference type="EMBL" id="CP002171">
    <property type="protein sequence ID" value="ADL68684.1"/>
    <property type="molecule type" value="Genomic_DNA"/>
</dbReference>
<dbReference type="AlphaFoldDB" id="D9TP65"/>
<dbReference type="GO" id="GO:0140359">
    <property type="term" value="F:ABC-type transporter activity"/>
    <property type="evidence" value="ECO:0007669"/>
    <property type="project" value="InterPro"/>
</dbReference>
<reference evidence="7 8" key="1">
    <citation type="submission" date="2010-08" db="EMBL/GenBank/DDBJ databases">
        <title>Complete sequence of Thermoanaerobacterium thermosaccharolyticum DSM 571.</title>
        <authorList>
            <consortium name="US DOE Joint Genome Institute"/>
            <person name="Lucas S."/>
            <person name="Copeland A."/>
            <person name="Lapidus A."/>
            <person name="Cheng J.-F."/>
            <person name="Bruce D."/>
            <person name="Goodwin L."/>
            <person name="Pitluck S."/>
            <person name="Teshima H."/>
            <person name="Detter J.C."/>
            <person name="Han C."/>
            <person name="Tapia R."/>
            <person name="Land M."/>
            <person name="Hauser L."/>
            <person name="Chang Y.-J."/>
            <person name="Jeffries C."/>
            <person name="Kyrpides N."/>
            <person name="Ivanova N."/>
            <person name="Mikhailova N."/>
            <person name="Hemme C.L."/>
            <person name="Woyke T."/>
        </authorList>
    </citation>
    <scope>NUCLEOTIDE SEQUENCE [LARGE SCALE GENOMIC DNA]</scope>
    <source>
        <strain evidence="8">ATCC 7956 / DSM 571 / NCIMB 9385 / NCA 3814 / NCTC 13789 / WDCM 00135 / 2032</strain>
    </source>
</reference>
<keyword evidence="3 5" id="KW-1133">Transmembrane helix</keyword>
<feature type="transmembrane region" description="Helical" evidence="5">
    <location>
        <begin position="162"/>
        <end position="186"/>
    </location>
</feature>
<evidence type="ECO:0000256" key="1">
    <source>
        <dbReference type="ARBA" id="ARBA00004141"/>
    </source>
</evidence>
<feature type="transmembrane region" description="Helical" evidence="5">
    <location>
        <begin position="253"/>
        <end position="274"/>
    </location>
</feature>
<dbReference type="Pfam" id="PF01061">
    <property type="entry name" value="ABC2_membrane"/>
    <property type="match status" value="1"/>
</dbReference>